<dbReference type="InterPro" id="IPR009003">
    <property type="entry name" value="Peptidase_S1_PA"/>
</dbReference>
<accession>A0A520MEP1</accession>
<dbReference type="InterPro" id="IPR043504">
    <property type="entry name" value="Peptidase_S1_PA_chymotrypsin"/>
</dbReference>
<dbReference type="Pfam" id="PF13365">
    <property type="entry name" value="Trypsin_2"/>
    <property type="match status" value="1"/>
</dbReference>
<dbReference type="Gene3D" id="2.40.10.10">
    <property type="entry name" value="Trypsin-like serine proteases"/>
    <property type="match status" value="2"/>
</dbReference>
<organism evidence="2 3">
    <name type="scientific">SAR92 clade bacterium</name>
    <dbReference type="NCBI Taxonomy" id="2315479"/>
    <lineage>
        <taxon>Bacteria</taxon>
        <taxon>Pseudomonadati</taxon>
        <taxon>Pseudomonadota</taxon>
        <taxon>Gammaproteobacteria</taxon>
        <taxon>Cellvibrionales</taxon>
        <taxon>Porticoccaceae</taxon>
        <taxon>SAR92 clade</taxon>
    </lineage>
</organism>
<reference evidence="2 3" key="1">
    <citation type="submission" date="2019-02" db="EMBL/GenBank/DDBJ databases">
        <title>Prokaryotic population dynamics and viral predation in marine succession experiment using metagenomics: the confinement effect.</title>
        <authorList>
            <person name="Haro-Moreno J.M."/>
            <person name="Rodriguez-Valera F."/>
            <person name="Lopez-Perez M."/>
        </authorList>
    </citation>
    <scope>NUCLEOTIDE SEQUENCE [LARGE SCALE GENOMIC DNA]</scope>
    <source>
        <strain evidence="2">MED-G170</strain>
    </source>
</reference>
<gene>
    <name evidence="2" type="ORF">EVB03_07145</name>
</gene>
<proteinExistence type="predicted"/>
<evidence type="ECO:0000256" key="1">
    <source>
        <dbReference type="SAM" id="SignalP"/>
    </source>
</evidence>
<evidence type="ECO:0000313" key="3">
    <source>
        <dbReference type="Proteomes" id="UP000315889"/>
    </source>
</evidence>
<feature type="signal peptide" evidence="1">
    <location>
        <begin position="1"/>
        <end position="17"/>
    </location>
</feature>
<dbReference type="AlphaFoldDB" id="A0A520MEP1"/>
<sequence>MNSVICLLLTFCACAVGAIFGDGNPKNGIEDQRQLAPAEILQSVGTIYCDGALRGTATHVSLSSIAPSSRSSIILTAAHVIYHKTTGILFETCVYRPQGKRLSSIDFLKISPHDFKPQSKNKIQQASQDIIFVTLQKKLRGSGLILQEVEDTDNQLLLIGYNQNQDQISISRDCGQFTSESYETDLLLLHNCDAGRGASGGPILDARSGSVIAVHGGTFLINSSENNPFGAMQGAIADPEVLINQGRKIDSDVIAQLKRFIAYPSKNSQN</sequence>
<name>A0A520MEP1_9GAMM</name>
<dbReference type="Proteomes" id="UP000315889">
    <property type="component" value="Unassembled WGS sequence"/>
</dbReference>
<comment type="caution">
    <text evidence="2">The sequence shown here is derived from an EMBL/GenBank/DDBJ whole genome shotgun (WGS) entry which is preliminary data.</text>
</comment>
<dbReference type="SUPFAM" id="SSF50494">
    <property type="entry name" value="Trypsin-like serine proteases"/>
    <property type="match status" value="1"/>
</dbReference>
<protein>
    <recommendedName>
        <fullName evidence="4">Serine protease</fullName>
    </recommendedName>
</protein>
<evidence type="ECO:0000313" key="2">
    <source>
        <dbReference type="EMBL" id="RZO19675.1"/>
    </source>
</evidence>
<evidence type="ECO:0008006" key="4">
    <source>
        <dbReference type="Google" id="ProtNLM"/>
    </source>
</evidence>
<feature type="chain" id="PRO_5022071019" description="Serine protease" evidence="1">
    <location>
        <begin position="18"/>
        <end position="270"/>
    </location>
</feature>
<keyword evidence="1" id="KW-0732">Signal</keyword>
<dbReference type="EMBL" id="SHBP01000009">
    <property type="protein sequence ID" value="RZO19675.1"/>
    <property type="molecule type" value="Genomic_DNA"/>
</dbReference>